<evidence type="ECO:0000256" key="3">
    <source>
        <dbReference type="ARBA" id="ARBA00022722"/>
    </source>
</evidence>
<dbReference type="RefSeq" id="WP_091684028.1">
    <property type="nucleotide sequence ID" value="NZ_BAABFM010000017.1"/>
</dbReference>
<dbReference type="AlphaFoldDB" id="A0A1I5C5G5"/>
<keyword evidence="10" id="KW-1185">Reference proteome</keyword>
<dbReference type="EMBL" id="FOWD01000002">
    <property type="protein sequence ID" value="SFN82076.1"/>
    <property type="molecule type" value="Genomic_DNA"/>
</dbReference>
<evidence type="ECO:0000259" key="8">
    <source>
        <dbReference type="Pfam" id="PF17768"/>
    </source>
</evidence>
<evidence type="ECO:0000259" key="7">
    <source>
        <dbReference type="Pfam" id="PF02272"/>
    </source>
</evidence>
<comment type="similarity">
    <text evidence="1">Belongs to the RecJ family.</text>
</comment>
<dbReference type="PANTHER" id="PTHR30255:SF2">
    <property type="entry name" value="SINGLE-STRANDED-DNA-SPECIFIC EXONUCLEASE RECJ"/>
    <property type="match status" value="1"/>
</dbReference>
<keyword evidence="3" id="KW-0540">Nuclease</keyword>
<organism evidence="9 10">
    <name type="scientific">Anaerocolumna aminovalerica</name>
    <dbReference type="NCBI Taxonomy" id="1527"/>
    <lineage>
        <taxon>Bacteria</taxon>
        <taxon>Bacillati</taxon>
        <taxon>Bacillota</taxon>
        <taxon>Clostridia</taxon>
        <taxon>Lachnospirales</taxon>
        <taxon>Lachnospiraceae</taxon>
        <taxon>Anaerocolumna</taxon>
    </lineage>
</organism>
<evidence type="ECO:0000256" key="1">
    <source>
        <dbReference type="ARBA" id="ARBA00005915"/>
    </source>
</evidence>
<dbReference type="InterPro" id="IPR051673">
    <property type="entry name" value="SSDNA_exonuclease_RecJ"/>
</dbReference>
<proteinExistence type="inferred from homology"/>
<dbReference type="GO" id="GO:0003676">
    <property type="term" value="F:nucleic acid binding"/>
    <property type="evidence" value="ECO:0007669"/>
    <property type="project" value="InterPro"/>
</dbReference>
<keyword evidence="5 9" id="KW-0269">Exonuclease</keyword>
<dbReference type="InterPro" id="IPR038763">
    <property type="entry name" value="DHH_sf"/>
</dbReference>
<accession>A0A1I5C5G5</accession>
<dbReference type="STRING" id="1527.SAMN04489757_102139"/>
<dbReference type="PANTHER" id="PTHR30255">
    <property type="entry name" value="SINGLE-STRANDED-DNA-SPECIFIC EXONUCLEASE RECJ"/>
    <property type="match status" value="1"/>
</dbReference>
<dbReference type="Proteomes" id="UP000198806">
    <property type="component" value="Unassembled WGS sequence"/>
</dbReference>
<dbReference type="NCBIfam" id="TIGR00644">
    <property type="entry name" value="recJ"/>
    <property type="match status" value="1"/>
</dbReference>
<evidence type="ECO:0000256" key="2">
    <source>
        <dbReference type="ARBA" id="ARBA00019841"/>
    </source>
</evidence>
<name>A0A1I5C5G5_9FIRM</name>
<dbReference type="GO" id="GO:0008409">
    <property type="term" value="F:5'-3' exonuclease activity"/>
    <property type="evidence" value="ECO:0007669"/>
    <property type="project" value="InterPro"/>
</dbReference>
<dbReference type="SUPFAM" id="SSF64182">
    <property type="entry name" value="DHH phosphoesterases"/>
    <property type="match status" value="1"/>
</dbReference>
<dbReference type="Pfam" id="PF17768">
    <property type="entry name" value="RecJ_OB"/>
    <property type="match status" value="1"/>
</dbReference>
<dbReference type="Pfam" id="PF01368">
    <property type="entry name" value="DHH"/>
    <property type="match status" value="1"/>
</dbReference>
<dbReference type="GO" id="GO:0006281">
    <property type="term" value="P:DNA repair"/>
    <property type="evidence" value="ECO:0007669"/>
    <property type="project" value="InterPro"/>
</dbReference>
<dbReference type="InterPro" id="IPR041122">
    <property type="entry name" value="RecJ_OB"/>
</dbReference>
<sequence>MEKWFIKNKKADFQAIMEQFKVSEVLARLIVNRNHETIEDIEAYLHPDLEHLHNPLLMKDMKKACDILKEKIKSQAKIRIVGDYDVDGVSSTFVLYTGLRRCGANVDYEIPHRIRDGYGINMNIIEAAYEDGVDTILTCDNGISAIEQVEKAKEMGMTVIITDHHDIPFTMEKEQIVCHIPNADAVINPKQKDCEYPWKSLCGAAVAFKLIQALYQEFGFDRKELGELLEVTAIATVCDVMDLVGENRIIVKNGLERLKTTKNQGLRALIDCNDIQFANLSAYHLGFIIGPCLNASGRLDTAKKGLKLLLADTPEEGKRIAEELKELNDTRKDMTAKGLEQAIQMLEGSDMNKDKVLVVYLKECHESLAGIIAGRIRERYNKPALVLTDTENGVKGSGRSIDQYNMYEELTKCKELLLKFGGHPMAAGLSLENCQVESFRGALNQYSTLTEEDFIPKVSIDVLLPLGYLNEKLVEELELLEPFGKGNTKPIFAEKNLKVRRATILGKNANVLKLQVVNAYGRVMDAMYFGDVDSFINDLAEHYGQMEVDKMFQNRDNAITLSVIYYPSINEYGGYRSLQIIIQSYQIQNRQA</sequence>
<feature type="domain" description="DDH" evidence="6">
    <location>
        <begin position="77"/>
        <end position="235"/>
    </location>
</feature>
<dbReference type="InterPro" id="IPR003156">
    <property type="entry name" value="DHHA1_dom"/>
</dbReference>
<dbReference type="Gene3D" id="3.90.1640.30">
    <property type="match status" value="1"/>
</dbReference>
<dbReference type="GO" id="GO:0006310">
    <property type="term" value="P:DNA recombination"/>
    <property type="evidence" value="ECO:0007669"/>
    <property type="project" value="InterPro"/>
</dbReference>
<dbReference type="InterPro" id="IPR004610">
    <property type="entry name" value="RecJ"/>
</dbReference>
<keyword evidence="4" id="KW-0378">Hydrolase</keyword>
<dbReference type="Gene3D" id="3.10.310.30">
    <property type="match status" value="1"/>
</dbReference>
<dbReference type="Pfam" id="PF02272">
    <property type="entry name" value="DHHA1"/>
    <property type="match status" value="1"/>
</dbReference>
<protein>
    <recommendedName>
        <fullName evidence="2">Single-stranded-DNA-specific exonuclease RecJ</fullName>
    </recommendedName>
</protein>
<evidence type="ECO:0000313" key="9">
    <source>
        <dbReference type="EMBL" id="SFN82076.1"/>
    </source>
</evidence>
<feature type="domain" description="RecJ OB" evidence="8">
    <location>
        <begin position="460"/>
        <end position="583"/>
    </location>
</feature>
<feature type="domain" description="DHHA1" evidence="7">
    <location>
        <begin position="354"/>
        <end position="446"/>
    </location>
</feature>
<dbReference type="OrthoDB" id="9809852at2"/>
<gene>
    <name evidence="9" type="ORF">SAMN04489757_102139</name>
</gene>
<evidence type="ECO:0000256" key="4">
    <source>
        <dbReference type="ARBA" id="ARBA00022801"/>
    </source>
</evidence>
<evidence type="ECO:0000313" key="10">
    <source>
        <dbReference type="Proteomes" id="UP000198806"/>
    </source>
</evidence>
<evidence type="ECO:0000256" key="5">
    <source>
        <dbReference type="ARBA" id="ARBA00022839"/>
    </source>
</evidence>
<dbReference type="InterPro" id="IPR001667">
    <property type="entry name" value="DDH_dom"/>
</dbReference>
<evidence type="ECO:0000259" key="6">
    <source>
        <dbReference type="Pfam" id="PF01368"/>
    </source>
</evidence>
<reference evidence="9 10" key="1">
    <citation type="submission" date="2016-10" db="EMBL/GenBank/DDBJ databases">
        <authorList>
            <person name="de Groot N.N."/>
        </authorList>
    </citation>
    <scope>NUCLEOTIDE SEQUENCE [LARGE SCALE GENOMIC DNA]</scope>
    <source>
        <strain evidence="9 10">DSM 1283</strain>
    </source>
</reference>